<dbReference type="EMBL" id="AOIQ01000012">
    <property type="protein sequence ID" value="ELZ11621.1"/>
    <property type="molecule type" value="Genomic_DNA"/>
</dbReference>
<protein>
    <submittedName>
        <fullName evidence="2">Uncharacterized protein</fullName>
    </submittedName>
</protein>
<feature type="transmembrane region" description="Helical" evidence="1">
    <location>
        <begin position="81"/>
        <end position="99"/>
    </location>
</feature>
<organism evidence="2 3">
    <name type="scientific">Halovivax asiaticus JCM 14624</name>
    <dbReference type="NCBI Taxonomy" id="1227490"/>
    <lineage>
        <taxon>Archaea</taxon>
        <taxon>Methanobacteriati</taxon>
        <taxon>Methanobacteriota</taxon>
        <taxon>Stenosarchaea group</taxon>
        <taxon>Halobacteria</taxon>
        <taxon>Halobacteriales</taxon>
        <taxon>Natrialbaceae</taxon>
        <taxon>Halovivax</taxon>
    </lineage>
</organism>
<evidence type="ECO:0000313" key="3">
    <source>
        <dbReference type="Proteomes" id="UP000011560"/>
    </source>
</evidence>
<feature type="transmembrane region" description="Helical" evidence="1">
    <location>
        <begin position="12"/>
        <end position="34"/>
    </location>
</feature>
<keyword evidence="3" id="KW-1185">Reference proteome</keyword>
<proteinExistence type="predicted"/>
<comment type="caution">
    <text evidence="2">The sequence shown here is derived from an EMBL/GenBank/DDBJ whole genome shotgun (WGS) entry which is preliminary data.</text>
</comment>
<keyword evidence="1" id="KW-1133">Transmembrane helix</keyword>
<dbReference type="AlphaFoldDB" id="M0BL59"/>
<dbReference type="RefSeq" id="WP_007700043.1">
    <property type="nucleotide sequence ID" value="NZ_AOIQ01000012.1"/>
</dbReference>
<sequence>MNVDRERLPRSGWLFVGLLVMALLTSLFNALVFHPLGLPLSFSAATVIAGMAPVIIYVGVWYDEEKRPYWEHNRLRIATDVTFVVIGTLLGASVALFGLLELGLPRLPRELVAMLVGLVAGWALFYTRNPEIYFQNIDGNGN</sequence>
<keyword evidence="1" id="KW-0812">Transmembrane</keyword>
<evidence type="ECO:0000256" key="1">
    <source>
        <dbReference type="SAM" id="Phobius"/>
    </source>
</evidence>
<accession>M0BL59</accession>
<feature type="transmembrane region" description="Helical" evidence="1">
    <location>
        <begin position="40"/>
        <end position="60"/>
    </location>
</feature>
<gene>
    <name evidence="2" type="ORF">C479_07151</name>
</gene>
<dbReference type="Proteomes" id="UP000011560">
    <property type="component" value="Unassembled WGS sequence"/>
</dbReference>
<dbReference type="STRING" id="1227490.C479_07151"/>
<evidence type="ECO:0000313" key="2">
    <source>
        <dbReference type="EMBL" id="ELZ11621.1"/>
    </source>
</evidence>
<reference evidence="2 3" key="1">
    <citation type="journal article" date="2014" name="PLoS Genet.">
        <title>Phylogenetically driven sequencing of extremely halophilic archaea reveals strategies for static and dynamic osmo-response.</title>
        <authorList>
            <person name="Becker E.A."/>
            <person name="Seitzer P.M."/>
            <person name="Tritt A."/>
            <person name="Larsen D."/>
            <person name="Krusor M."/>
            <person name="Yao A.I."/>
            <person name="Wu D."/>
            <person name="Madern D."/>
            <person name="Eisen J.A."/>
            <person name="Darling A.E."/>
            <person name="Facciotti M.T."/>
        </authorList>
    </citation>
    <scope>NUCLEOTIDE SEQUENCE [LARGE SCALE GENOMIC DNA]</scope>
    <source>
        <strain evidence="2 3">JCM 14624</strain>
    </source>
</reference>
<keyword evidence="1" id="KW-0472">Membrane</keyword>
<name>M0BL59_9EURY</name>
<dbReference type="OrthoDB" id="201464at2157"/>
<feature type="transmembrane region" description="Helical" evidence="1">
    <location>
        <begin position="111"/>
        <end position="127"/>
    </location>
</feature>